<proteinExistence type="predicted"/>
<feature type="transmembrane region" description="Helical" evidence="1">
    <location>
        <begin position="47"/>
        <end position="67"/>
    </location>
</feature>
<gene>
    <name evidence="2" type="ORF">LX15_002545</name>
</gene>
<dbReference type="Proteomes" id="UP001205311">
    <property type="component" value="Unassembled WGS sequence"/>
</dbReference>
<keyword evidence="1" id="KW-0472">Membrane</keyword>
<keyword evidence="1" id="KW-1133">Transmembrane helix</keyword>
<evidence type="ECO:0000313" key="3">
    <source>
        <dbReference type="Proteomes" id="UP001205311"/>
    </source>
</evidence>
<reference evidence="2 3" key="1">
    <citation type="submission" date="2022-06" db="EMBL/GenBank/DDBJ databases">
        <title>Genomic Encyclopedia of Archaeal and Bacterial Type Strains, Phase II (KMG-II): from individual species to whole genera.</title>
        <authorList>
            <person name="Goeker M."/>
        </authorList>
    </citation>
    <scope>NUCLEOTIDE SEQUENCE [LARGE SCALE GENOMIC DNA]</scope>
    <source>
        <strain evidence="2 3">DSM 40477</strain>
    </source>
</reference>
<organism evidence="2 3">
    <name type="scientific">Streptoalloteichus tenebrarius (strain ATCC 17920 / DSM 40477 / JCM 4838 / CBS 697.72 / NBRC 16177 / NCIMB 11028 / NRRL B-12390 / A12253. 1 / ISP 5477)</name>
    <name type="common">Streptomyces tenebrarius</name>
    <dbReference type="NCBI Taxonomy" id="1933"/>
    <lineage>
        <taxon>Bacteria</taxon>
        <taxon>Bacillati</taxon>
        <taxon>Actinomycetota</taxon>
        <taxon>Actinomycetes</taxon>
        <taxon>Pseudonocardiales</taxon>
        <taxon>Pseudonocardiaceae</taxon>
        <taxon>Streptoalloteichus</taxon>
    </lineage>
</organism>
<dbReference type="EMBL" id="JAMTCP010000011">
    <property type="protein sequence ID" value="MCP2258847.1"/>
    <property type="molecule type" value="Genomic_DNA"/>
</dbReference>
<sequence length="74" mass="7792">MCWRRRVLEAAGLTEIGSRENVVSIVRCVPWATPAALGLAGTGWTGLSLLVGAVVLALTALVVRSLLLHLRAGE</sequence>
<evidence type="ECO:0000313" key="2">
    <source>
        <dbReference type="EMBL" id="MCP2258847.1"/>
    </source>
</evidence>
<keyword evidence="1" id="KW-0812">Transmembrane</keyword>
<comment type="caution">
    <text evidence="2">The sequence shown here is derived from an EMBL/GenBank/DDBJ whole genome shotgun (WGS) entry which is preliminary data.</text>
</comment>
<evidence type="ECO:0000256" key="1">
    <source>
        <dbReference type="SAM" id="Phobius"/>
    </source>
</evidence>
<keyword evidence="3" id="KW-1185">Reference proteome</keyword>
<protein>
    <submittedName>
        <fullName evidence="2">Uncharacterized protein</fullName>
    </submittedName>
</protein>
<accession>A0ABT1HTM5</accession>
<name>A0ABT1HTM5_STRSD</name>